<dbReference type="AlphaFoldDB" id="A0A855Y4F6"/>
<dbReference type="CDD" id="cd07040">
    <property type="entry name" value="HP"/>
    <property type="match status" value="1"/>
</dbReference>
<dbReference type="InterPro" id="IPR029033">
    <property type="entry name" value="His_PPase_superfam"/>
</dbReference>
<sequence length="208" mass="23515">MYRLFMLLPFIFLLITPLHSYATPLSEDPLINDLRKGGYILYVRHGEATLGEDQQDLSLTDCSTQRNLSARGMDQAKKYGEAIRKLHIPVNFPVESSPLCRTVQTAEAAFGKPNVTVNEFWMNIYELSKNINTEDAQNIIQAFTNEVERITPNTSNRVIIAHSFPQGMGLGDIPYMGTVILKPLGNHMGYEIVKRLTLEDVLRLAEMQ</sequence>
<proteinExistence type="predicted"/>
<dbReference type="RefSeq" id="WP_244193011.1">
    <property type="nucleotide sequence ID" value="NZ_QGTZ01000015.1"/>
</dbReference>
<organism evidence="1 2">
    <name type="scientific">Paenibacillus pabuli</name>
    <dbReference type="NCBI Taxonomy" id="1472"/>
    <lineage>
        <taxon>Bacteria</taxon>
        <taxon>Bacillati</taxon>
        <taxon>Bacillota</taxon>
        <taxon>Bacilli</taxon>
        <taxon>Bacillales</taxon>
        <taxon>Paenibacillaceae</taxon>
        <taxon>Paenibacillus</taxon>
    </lineage>
</organism>
<protein>
    <submittedName>
        <fullName evidence="1">Histidine phosphatase superfamily protein (Branch 1)</fullName>
    </submittedName>
</protein>
<accession>A0A855Y4F6</accession>
<reference evidence="1 2" key="1">
    <citation type="submission" date="2018-05" db="EMBL/GenBank/DDBJ databases">
        <title>Freshwater and sediment microbial communities from various areas in North America, analyzing microbe dynamics in response to fracking.</title>
        <authorList>
            <person name="Lamendella R."/>
        </authorList>
    </citation>
    <scope>NUCLEOTIDE SEQUENCE [LARGE SCALE GENOMIC DNA]</scope>
    <source>
        <strain evidence="1 2">DB-3</strain>
    </source>
</reference>
<evidence type="ECO:0000313" key="1">
    <source>
        <dbReference type="EMBL" id="PWW34327.1"/>
    </source>
</evidence>
<gene>
    <name evidence="1" type="ORF">DET56_11539</name>
</gene>
<dbReference type="SUPFAM" id="SSF53254">
    <property type="entry name" value="Phosphoglycerate mutase-like"/>
    <property type="match status" value="1"/>
</dbReference>
<dbReference type="Proteomes" id="UP000247078">
    <property type="component" value="Unassembled WGS sequence"/>
</dbReference>
<evidence type="ECO:0000313" key="2">
    <source>
        <dbReference type="Proteomes" id="UP000247078"/>
    </source>
</evidence>
<dbReference type="Pfam" id="PF00300">
    <property type="entry name" value="His_Phos_1"/>
    <property type="match status" value="1"/>
</dbReference>
<name>A0A855Y4F6_9BACL</name>
<dbReference type="Gene3D" id="3.40.50.1240">
    <property type="entry name" value="Phosphoglycerate mutase-like"/>
    <property type="match status" value="1"/>
</dbReference>
<comment type="caution">
    <text evidence="1">The sequence shown here is derived from an EMBL/GenBank/DDBJ whole genome shotgun (WGS) entry which is preliminary data.</text>
</comment>
<dbReference type="EMBL" id="QGTZ01000015">
    <property type="protein sequence ID" value="PWW34327.1"/>
    <property type="molecule type" value="Genomic_DNA"/>
</dbReference>
<dbReference type="InterPro" id="IPR013078">
    <property type="entry name" value="His_Pase_superF_clade-1"/>
</dbReference>